<dbReference type="AlphaFoldDB" id="A0A917F2D2"/>
<organism evidence="3 4">
    <name type="scientific">Marmoricola endophyticus</name>
    <dbReference type="NCBI Taxonomy" id="2040280"/>
    <lineage>
        <taxon>Bacteria</taxon>
        <taxon>Bacillati</taxon>
        <taxon>Actinomycetota</taxon>
        <taxon>Actinomycetes</taxon>
        <taxon>Propionibacteriales</taxon>
        <taxon>Nocardioidaceae</taxon>
        <taxon>Marmoricola</taxon>
    </lineage>
</organism>
<protein>
    <recommendedName>
        <fullName evidence="5">Cell division protein FtsL</fullName>
    </recommendedName>
</protein>
<keyword evidence="2" id="KW-1133">Transmembrane helix</keyword>
<dbReference type="RefSeq" id="WP_188778685.1">
    <property type="nucleotide sequence ID" value="NZ_BMKQ01000001.1"/>
</dbReference>
<proteinExistence type="predicted"/>
<evidence type="ECO:0008006" key="5">
    <source>
        <dbReference type="Google" id="ProtNLM"/>
    </source>
</evidence>
<feature type="compositionally biased region" description="Polar residues" evidence="1">
    <location>
        <begin position="197"/>
        <end position="214"/>
    </location>
</feature>
<evidence type="ECO:0000256" key="1">
    <source>
        <dbReference type="SAM" id="MobiDB-lite"/>
    </source>
</evidence>
<keyword evidence="2" id="KW-0472">Membrane</keyword>
<feature type="region of interest" description="Disordered" evidence="1">
    <location>
        <begin position="1"/>
        <end position="33"/>
    </location>
</feature>
<feature type="compositionally biased region" description="Low complexity" evidence="1">
    <location>
        <begin position="163"/>
        <end position="189"/>
    </location>
</feature>
<dbReference type="Proteomes" id="UP000649179">
    <property type="component" value="Unassembled WGS sequence"/>
</dbReference>
<accession>A0A917F2D2</accession>
<sequence length="214" mass="22990">MSTTSSARAPRRPASRPQPRPQARPQARTPRRPRLAVVPERIARRSRVPFLGLVGLVLVLGVGGLLLFNTWMQQSAFTATRLQDRADDLENRQQSLSMALEKKNDPQELAVRARGLGLVPAVNPAFVRLGDGKVLGEPKAAAAGDAMRINPRPAAKPADLNPRPRVVRVPAPTPALTPAQVKAKAQADAAAKKRQASTVQGRVQQNIQQNGNAG</sequence>
<reference evidence="3" key="1">
    <citation type="journal article" date="2014" name="Int. J. Syst. Evol. Microbiol.">
        <title>Complete genome sequence of Corynebacterium casei LMG S-19264T (=DSM 44701T), isolated from a smear-ripened cheese.</title>
        <authorList>
            <consortium name="US DOE Joint Genome Institute (JGI-PGF)"/>
            <person name="Walter F."/>
            <person name="Albersmeier A."/>
            <person name="Kalinowski J."/>
            <person name="Ruckert C."/>
        </authorList>
    </citation>
    <scope>NUCLEOTIDE SEQUENCE</scope>
    <source>
        <strain evidence="3">CGMCC 1.16067</strain>
    </source>
</reference>
<evidence type="ECO:0000256" key="2">
    <source>
        <dbReference type="SAM" id="Phobius"/>
    </source>
</evidence>
<dbReference type="EMBL" id="BMKQ01000001">
    <property type="protein sequence ID" value="GGF37990.1"/>
    <property type="molecule type" value="Genomic_DNA"/>
</dbReference>
<name>A0A917F2D2_9ACTN</name>
<evidence type="ECO:0000313" key="3">
    <source>
        <dbReference type="EMBL" id="GGF37990.1"/>
    </source>
</evidence>
<keyword evidence="2" id="KW-0812">Transmembrane</keyword>
<gene>
    <name evidence="3" type="ORF">GCM10011519_09420</name>
</gene>
<reference evidence="3" key="2">
    <citation type="submission" date="2020-09" db="EMBL/GenBank/DDBJ databases">
        <authorList>
            <person name="Sun Q."/>
            <person name="Zhou Y."/>
        </authorList>
    </citation>
    <scope>NUCLEOTIDE SEQUENCE</scope>
    <source>
        <strain evidence="3">CGMCC 1.16067</strain>
    </source>
</reference>
<feature type="region of interest" description="Disordered" evidence="1">
    <location>
        <begin position="141"/>
        <end position="214"/>
    </location>
</feature>
<comment type="caution">
    <text evidence="3">The sequence shown here is derived from an EMBL/GenBank/DDBJ whole genome shotgun (WGS) entry which is preliminary data.</text>
</comment>
<feature type="transmembrane region" description="Helical" evidence="2">
    <location>
        <begin position="50"/>
        <end position="72"/>
    </location>
</feature>
<evidence type="ECO:0000313" key="4">
    <source>
        <dbReference type="Proteomes" id="UP000649179"/>
    </source>
</evidence>
<keyword evidence="4" id="KW-1185">Reference proteome</keyword>